<protein>
    <submittedName>
        <fullName evidence="2">Uncharacterized protein</fullName>
    </submittedName>
</protein>
<evidence type="ECO:0000313" key="5">
    <source>
        <dbReference type="Proteomes" id="UP000639772"/>
    </source>
</evidence>
<evidence type="ECO:0000313" key="2">
    <source>
        <dbReference type="EMBL" id="KAG0463923.1"/>
    </source>
</evidence>
<evidence type="ECO:0000313" key="4">
    <source>
        <dbReference type="Proteomes" id="UP000636800"/>
    </source>
</evidence>
<gene>
    <name evidence="3" type="ORF">HPP92_019560</name>
    <name evidence="2" type="ORF">HPP92_019992</name>
</gene>
<feature type="compositionally biased region" description="Basic residues" evidence="1">
    <location>
        <begin position="69"/>
        <end position="84"/>
    </location>
</feature>
<proteinExistence type="predicted"/>
<reference evidence="4 5" key="1">
    <citation type="journal article" date="2020" name="Nat. Food">
        <title>A phased Vanilla planifolia genome enables genetic improvement of flavour and production.</title>
        <authorList>
            <person name="Hasing T."/>
            <person name="Tang H."/>
            <person name="Brym M."/>
            <person name="Khazi F."/>
            <person name="Huang T."/>
            <person name="Chambers A.H."/>
        </authorList>
    </citation>
    <scope>NUCLEOTIDE SEQUENCE [LARGE SCALE GENOMIC DNA]</scope>
    <source>
        <tissue evidence="2">Leaf</tissue>
    </source>
</reference>
<dbReference type="EMBL" id="JADCNM010000010">
    <property type="protein sequence ID" value="KAG0465396.1"/>
    <property type="molecule type" value="Genomic_DNA"/>
</dbReference>
<comment type="caution">
    <text evidence="2">The sequence shown here is derived from an EMBL/GenBank/DDBJ whole genome shotgun (WGS) entry which is preliminary data.</text>
</comment>
<accession>A0A835Q7K2</accession>
<sequence length="106" mass="12307">MPWLPSTAAWVPETCFMSIYCFCSPEEEISSFNISFAPRRFNLKAEEHGEILNCLCRWRLSARQRRVGQPCRRKGKEHQGRRKAWTMSTRVPSSTWSSPSRPTAKS</sequence>
<dbReference type="Proteomes" id="UP000636800">
    <property type="component" value="Chromosome 10"/>
</dbReference>
<dbReference type="AlphaFoldDB" id="A0A835Q7K2"/>
<organism evidence="2 4">
    <name type="scientific">Vanilla planifolia</name>
    <name type="common">Vanilla</name>
    <dbReference type="NCBI Taxonomy" id="51239"/>
    <lineage>
        <taxon>Eukaryota</taxon>
        <taxon>Viridiplantae</taxon>
        <taxon>Streptophyta</taxon>
        <taxon>Embryophyta</taxon>
        <taxon>Tracheophyta</taxon>
        <taxon>Spermatophyta</taxon>
        <taxon>Magnoliopsida</taxon>
        <taxon>Liliopsida</taxon>
        <taxon>Asparagales</taxon>
        <taxon>Orchidaceae</taxon>
        <taxon>Vanilloideae</taxon>
        <taxon>Vanilleae</taxon>
        <taxon>Vanilla</taxon>
    </lineage>
</organism>
<feature type="compositionally biased region" description="Low complexity" evidence="1">
    <location>
        <begin position="88"/>
        <end position="106"/>
    </location>
</feature>
<evidence type="ECO:0000313" key="3">
    <source>
        <dbReference type="EMBL" id="KAG0465396.1"/>
    </source>
</evidence>
<feature type="region of interest" description="Disordered" evidence="1">
    <location>
        <begin position="69"/>
        <end position="106"/>
    </location>
</feature>
<dbReference type="Proteomes" id="UP000639772">
    <property type="component" value="Chromosome 10"/>
</dbReference>
<name>A0A835Q7K2_VANPL</name>
<keyword evidence="4" id="KW-1185">Reference proteome</keyword>
<evidence type="ECO:0000256" key="1">
    <source>
        <dbReference type="SAM" id="MobiDB-lite"/>
    </source>
</evidence>
<dbReference type="EMBL" id="JADCNL010000010">
    <property type="protein sequence ID" value="KAG0463923.1"/>
    <property type="molecule type" value="Genomic_DNA"/>
</dbReference>